<evidence type="ECO:0000313" key="1">
    <source>
        <dbReference type="EMBL" id="MBM7646513.1"/>
    </source>
</evidence>
<reference evidence="1 2" key="1">
    <citation type="submission" date="2021-01" db="EMBL/GenBank/DDBJ databases">
        <title>Genomic Encyclopedia of Type Strains, Phase IV (KMG-IV): sequencing the most valuable type-strain genomes for metagenomic binning, comparative biology and taxonomic classification.</title>
        <authorList>
            <person name="Goeker M."/>
        </authorList>
    </citation>
    <scope>NUCLEOTIDE SEQUENCE [LARGE SCALE GENOMIC DNA]</scope>
    <source>
        <strain evidence="1 2">DSM 28236</strain>
    </source>
</reference>
<proteinExistence type="predicted"/>
<dbReference type="Proteomes" id="UP000808914">
    <property type="component" value="Unassembled WGS sequence"/>
</dbReference>
<keyword evidence="2" id="KW-1185">Reference proteome</keyword>
<name>A0ABS2Q2J7_9BACL</name>
<gene>
    <name evidence="1" type="ORF">JOD45_002743</name>
</gene>
<evidence type="ECO:0000313" key="2">
    <source>
        <dbReference type="Proteomes" id="UP000808914"/>
    </source>
</evidence>
<organism evidence="1 2">
    <name type="scientific">Scopulibacillus daqui</name>
    <dbReference type="NCBI Taxonomy" id="1469162"/>
    <lineage>
        <taxon>Bacteria</taxon>
        <taxon>Bacillati</taxon>
        <taxon>Bacillota</taxon>
        <taxon>Bacilli</taxon>
        <taxon>Bacillales</taxon>
        <taxon>Sporolactobacillaceae</taxon>
        <taxon>Scopulibacillus</taxon>
    </lineage>
</organism>
<comment type="caution">
    <text evidence="1">The sequence shown here is derived from an EMBL/GenBank/DDBJ whole genome shotgun (WGS) entry which is preliminary data.</text>
</comment>
<dbReference type="EMBL" id="JAFBER010000022">
    <property type="protein sequence ID" value="MBM7646513.1"/>
    <property type="molecule type" value="Genomic_DNA"/>
</dbReference>
<dbReference type="RefSeq" id="WP_205004394.1">
    <property type="nucleotide sequence ID" value="NZ_JAFBER010000022.1"/>
</dbReference>
<accession>A0ABS2Q2J7</accession>
<sequence length="81" mass="9009">MAILIEFNSNLIQSGKDNSMIFNGENQLFGWSSPLKQNNVFAPGGSYFAFPRNFNLIADNDAMDMPVYEPRFAAGISSQQI</sequence>
<protein>
    <submittedName>
        <fullName evidence="1">Uncharacterized protein</fullName>
    </submittedName>
</protein>